<accession>A0A927HYE4</accession>
<dbReference type="EMBL" id="JACXWY010000001">
    <property type="protein sequence ID" value="MBD3844272.1"/>
    <property type="molecule type" value="Genomic_DNA"/>
</dbReference>
<dbReference type="RefSeq" id="WP_191123089.1">
    <property type="nucleotide sequence ID" value="NZ_JACXWY010000001.1"/>
</dbReference>
<keyword evidence="2" id="KW-1185">Reference proteome</keyword>
<dbReference type="AlphaFoldDB" id="A0A927HYE4"/>
<comment type="caution">
    <text evidence="1">The sequence shown here is derived from an EMBL/GenBank/DDBJ whole genome shotgun (WGS) entry which is preliminary data.</text>
</comment>
<name>A0A927HYE4_9HYPH</name>
<evidence type="ECO:0000313" key="2">
    <source>
        <dbReference type="Proteomes" id="UP000619295"/>
    </source>
</evidence>
<protein>
    <submittedName>
        <fullName evidence="1">Uncharacterized protein</fullName>
    </submittedName>
</protein>
<sequence>MAAAYEWTASCTDDETYIRTLTLLKSDGSLFEVDDYAFEYSLKGCGADLLLDETGGISKNALTATLTISPGVDVRLQRGTYNHGLRKRNLATGQVDQIADGTLTVTEGNF</sequence>
<dbReference type="Proteomes" id="UP000619295">
    <property type="component" value="Unassembled WGS sequence"/>
</dbReference>
<evidence type="ECO:0000313" key="1">
    <source>
        <dbReference type="EMBL" id="MBD3844272.1"/>
    </source>
</evidence>
<reference evidence="1" key="1">
    <citation type="submission" date="2020-09" db="EMBL/GenBank/DDBJ databases">
        <title>Bosea spartocytisi sp. nov. a root nodule endophyte of Spartocytisus supranubius in the high mountain ecosystem fo the Teide National Park (Canary Islands, Spain).</title>
        <authorList>
            <person name="Pulido-Suarez L."/>
            <person name="Peix A."/>
            <person name="Igual J.M."/>
            <person name="Socas-Perez N."/>
            <person name="Velazquez E."/>
            <person name="Flores-Felix J.D."/>
            <person name="Leon-Barrios M."/>
        </authorList>
    </citation>
    <scope>NUCLEOTIDE SEQUENCE</scope>
    <source>
        <strain evidence="1">SSUT16</strain>
    </source>
</reference>
<proteinExistence type="predicted"/>
<organism evidence="1 2">
    <name type="scientific">Bosea spartocytisi</name>
    <dbReference type="NCBI Taxonomy" id="2773451"/>
    <lineage>
        <taxon>Bacteria</taxon>
        <taxon>Pseudomonadati</taxon>
        <taxon>Pseudomonadota</taxon>
        <taxon>Alphaproteobacteria</taxon>
        <taxon>Hyphomicrobiales</taxon>
        <taxon>Boseaceae</taxon>
        <taxon>Bosea</taxon>
    </lineage>
</organism>
<gene>
    <name evidence="1" type="ORF">IED13_01080</name>
</gene>